<dbReference type="OrthoDB" id="9790810at2"/>
<keyword evidence="10" id="KW-1185">Reference proteome</keyword>
<accession>A0A3P7NRY5</accession>
<evidence type="ECO:0000256" key="3">
    <source>
        <dbReference type="ARBA" id="ARBA00023210"/>
    </source>
</evidence>
<keyword evidence="3 6" id="KW-0717">Septation</keyword>
<dbReference type="KEGG" id="cbar:PATL70BA_0123"/>
<organism evidence="9 10">
    <name type="scientific">Petrocella atlantisensis</name>
    <dbReference type="NCBI Taxonomy" id="2173034"/>
    <lineage>
        <taxon>Bacteria</taxon>
        <taxon>Bacillati</taxon>
        <taxon>Bacillota</taxon>
        <taxon>Clostridia</taxon>
        <taxon>Lachnospirales</taxon>
        <taxon>Vallitaleaceae</taxon>
        <taxon>Petrocella</taxon>
    </lineage>
</organism>
<evidence type="ECO:0000256" key="1">
    <source>
        <dbReference type="ARBA" id="ARBA00006291"/>
    </source>
</evidence>
<dbReference type="PANTHER" id="PTHR34108:SF1">
    <property type="entry name" value="SEPTUM SITE-DETERMINING PROTEIN MINC"/>
    <property type="match status" value="1"/>
</dbReference>
<evidence type="ECO:0000313" key="10">
    <source>
        <dbReference type="Proteomes" id="UP000279029"/>
    </source>
</evidence>
<dbReference type="Proteomes" id="UP000279029">
    <property type="component" value="Chromosome"/>
</dbReference>
<evidence type="ECO:0000256" key="2">
    <source>
        <dbReference type="ARBA" id="ARBA00022618"/>
    </source>
</evidence>
<comment type="similarity">
    <text evidence="1 6">Belongs to the MinC family.</text>
</comment>
<protein>
    <recommendedName>
        <fullName evidence="6">Probable septum site-determining protein MinC</fullName>
    </recommendedName>
</protein>
<dbReference type="Pfam" id="PF22642">
    <property type="entry name" value="MinC_N_1"/>
    <property type="match status" value="1"/>
</dbReference>
<dbReference type="NCBIfam" id="TIGR01222">
    <property type="entry name" value="minC"/>
    <property type="match status" value="1"/>
</dbReference>
<feature type="domain" description="Septum formation inhibitor MinC C-terminal" evidence="7">
    <location>
        <begin position="116"/>
        <end position="214"/>
    </location>
</feature>
<proteinExistence type="inferred from homology"/>
<dbReference type="GO" id="GO:1901891">
    <property type="term" value="P:regulation of cell septum assembly"/>
    <property type="evidence" value="ECO:0007669"/>
    <property type="project" value="InterPro"/>
</dbReference>
<dbReference type="Gene3D" id="3.30.160.540">
    <property type="match status" value="1"/>
</dbReference>
<reference evidence="9 10" key="1">
    <citation type="submission" date="2018-09" db="EMBL/GenBank/DDBJ databases">
        <authorList>
            <person name="Postec A."/>
        </authorList>
    </citation>
    <scope>NUCLEOTIDE SEQUENCE [LARGE SCALE GENOMIC DNA]</scope>
    <source>
        <strain evidence="9">70B-A</strain>
    </source>
</reference>
<dbReference type="SUPFAM" id="SSF63848">
    <property type="entry name" value="Cell-division inhibitor MinC, C-terminal domain"/>
    <property type="match status" value="1"/>
</dbReference>
<comment type="function">
    <text evidence="6">Cell division inhibitor that blocks the formation of polar Z ring septums. Rapidly oscillates between the poles of the cell to destabilize FtsZ filaments that have formed before they mature into polar Z rings. Prevents FtsZ polymerization.</text>
</comment>
<name>A0A3P7NRY5_9FIRM</name>
<evidence type="ECO:0000256" key="6">
    <source>
        <dbReference type="HAMAP-Rule" id="MF_00267"/>
    </source>
</evidence>
<dbReference type="Pfam" id="PF03775">
    <property type="entry name" value="MinC_C"/>
    <property type="match status" value="1"/>
</dbReference>
<feature type="domain" description="Septum site-determining protein MinC N-terminal" evidence="8">
    <location>
        <begin position="5"/>
        <end position="76"/>
    </location>
</feature>
<dbReference type="InterPro" id="IPR013033">
    <property type="entry name" value="MinC"/>
</dbReference>
<gene>
    <name evidence="6 9" type="primary">minC</name>
    <name evidence="9" type="ORF">PATL70BA_0123</name>
</gene>
<dbReference type="GO" id="GO:0000902">
    <property type="term" value="P:cell morphogenesis"/>
    <property type="evidence" value="ECO:0007669"/>
    <property type="project" value="InterPro"/>
</dbReference>
<evidence type="ECO:0000256" key="5">
    <source>
        <dbReference type="ARBA" id="ARBA00046874"/>
    </source>
</evidence>
<dbReference type="RefSeq" id="WP_125135548.1">
    <property type="nucleotide sequence ID" value="NZ_LR130778.1"/>
</dbReference>
<dbReference type="InterPro" id="IPR055219">
    <property type="entry name" value="MinC_N_1"/>
</dbReference>
<dbReference type="InterPro" id="IPR005526">
    <property type="entry name" value="Septum_form_inhib_MinC_C"/>
</dbReference>
<evidence type="ECO:0000259" key="8">
    <source>
        <dbReference type="Pfam" id="PF22642"/>
    </source>
</evidence>
<dbReference type="InterPro" id="IPR036145">
    <property type="entry name" value="MinC_C_sf"/>
</dbReference>
<evidence type="ECO:0000256" key="4">
    <source>
        <dbReference type="ARBA" id="ARBA00023306"/>
    </source>
</evidence>
<dbReference type="PANTHER" id="PTHR34108">
    <property type="entry name" value="SEPTUM SITE-DETERMINING PROTEIN MINC"/>
    <property type="match status" value="1"/>
</dbReference>
<keyword evidence="2 6" id="KW-0132">Cell division</keyword>
<dbReference type="EMBL" id="LR130778">
    <property type="protein sequence ID" value="VDN45964.1"/>
    <property type="molecule type" value="Genomic_DNA"/>
</dbReference>
<dbReference type="Gene3D" id="2.160.20.70">
    <property type="match status" value="1"/>
</dbReference>
<dbReference type="AlphaFoldDB" id="A0A3P7NRY5"/>
<keyword evidence="4 6" id="KW-0131">Cell cycle</keyword>
<sequence length="229" mass="25167">MNELVLIKGNRFGLNFIMDQDADFEALLKATKVKLTEGKKFFGNAKVSIGFEGRSLSDTQQQSIIHMIHELTDMEVFCVVDENMPIVSPESLKAMAALTKETVPMGHFPKEVAVFHQGTLRSGQELNMDTGIVILGDVNPGAKVTATGNIVVLGNLKGYAHAGCDGERQACVIALNMQPTQIRIGDVIARSPDKFEESRTVAQIAFIEDERIVIDHIEGNTHKDFKILN</sequence>
<comment type="subunit">
    <text evidence="5 6">Interacts with MinD and FtsZ.</text>
</comment>
<evidence type="ECO:0000313" key="9">
    <source>
        <dbReference type="EMBL" id="VDN45964.1"/>
    </source>
</evidence>
<dbReference type="GO" id="GO:0000917">
    <property type="term" value="P:division septum assembly"/>
    <property type="evidence" value="ECO:0007669"/>
    <property type="project" value="UniProtKB-KW"/>
</dbReference>
<dbReference type="InterPro" id="IPR016098">
    <property type="entry name" value="CAP/MinC_C"/>
</dbReference>
<dbReference type="HAMAP" id="MF_00267">
    <property type="entry name" value="MinC"/>
    <property type="match status" value="1"/>
</dbReference>
<evidence type="ECO:0000259" key="7">
    <source>
        <dbReference type="Pfam" id="PF03775"/>
    </source>
</evidence>